<protein>
    <submittedName>
        <fullName evidence="1">Uncharacterized protein</fullName>
    </submittedName>
</protein>
<name>A0A6I2TYJ1_9BACT</name>
<dbReference type="AlphaFoldDB" id="A0A6I2TYJ1"/>
<dbReference type="RefSeq" id="WP_154480471.1">
    <property type="nucleotide sequence ID" value="NZ_VUNF01000004.1"/>
</dbReference>
<sequence>MNINDFIFTRTAPKKKLEVINSLSQGELLAITDKTILRIIKEAGRGDSNKTRCKFKTLFLENAGNKWNSEVTSIYNAKKDEVYMSVYIQGDDTDTHAFPKLKDFLDNRYEEQCLGKLHESFRNGYEHDVPANYNRTDRARVVRAILTAYVKNKYRDKLKEEAA</sequence>
<gene>
    <name evidence="1" type="ORF">FYJ72_03920</name>
</gene>
<dbReference type="EMBL" id="VUNF01000004">
    <property type="protein sequence ID" value="MST76850.1"/>
    <property type="molecule type" value="Genomic_DNA"/>
</dbReference>
<evidence type="ECO:0000313" key="1">
    <source>
        <dbReference type="EMBL" id="MST76850.1"/>
    </source>
</evidence>
<comment type="caution">
    <text evidence="1">The sequence shown here is derived from an EMBL/GenBank/DDBJ whole genome shotgun (WGS) entry which is preliminary data.</text>
</comment>
<accession>A0A6I2TYJ1</accession>
<reference evidence="1 2" key="1">
    <citation type="submission" date="2019-08" db="EMBL/GenBank/DDBJ databases">
        <title>In-depth cultivation of the pig gut microbiome towards novel bacterial diversity and tailored functional studies.</title>
        <authorList>
            <person name="Wylensek D."/>
            <person name="Hitch T.C.A."/>
            <person name="Clavel T."/>
        </authorList>
    </citation>
    <scope>NUCLEOTIDE SEQUENCE [LARGE SCALE GENOMIC DNA]</scope>
    <source>
        <strain evidence="1 2">LKV-178-WT-2C</strain>
    </source>
</reference>
<evidence type="ECO:0000313" key="2">
    <source>
        <dbReference type="Proteomes" id="UP000450161"/>
    </source>
</evidence>
<proteinExistence type="predicted"/>
<dbReference type="Proteomes" id="UP000450161">
    <property type="component" value="Unassembled WGS sequence"/>
</dbReference>
<organism evidence="1 2">
    <name type="scientific">Segatella copri</name>
    <dbReference type="NCBI Taxonomy" id="165179"/>
    <lineage>
        <taxon>Bacteria</taxon>
        <taxon>Pseudomonadati</taxon>
        <taxon>Bacteroidota</taxon>
        <taxon>Bacteroidia</taxon>
        <taxon>Bacteroidales</taxon>
        <taxon>Prevotellaceae</taxon>
        <taxon>Segatella</taxon>
    </lineage>
</organism>